<dbReference type="InterPro" id="IPR018337">
    <property type="entry name" value="Cell_wall/Cho-bd_repeat"/>
</dbReference>
<dbReference type="PANTHER" id="PTHR43405:SF1">
    <property type="entry name" value="GLYCOSYL HYDROLASE DIGH"/>
    <property type="match status" value="1"/>
</dbReference>
<dbReference type="PROSITE" id="PS51170">
    <property type="entry name" value="CW"/>
    <property type="match status" value="4"/>
</dbReference>
<organism evidence="6 7">
    <name type="scientific">Fumia xinanensis</name>
    <dbReference type="NCBI Taxonomy" id="2763659"/>
    <lineage>
        <taxon>Bacteria</taxon>
        <taxon>Bacillati</taxon>
        <taxon>Bacillota</taxon>
        <taxon>Clostridia</taxon>
        <taxon>Eubacteriales</taxon>
        <taxon>Oscillospiraceae</taxon>
        <taxon>Fumia</taxon>
    </lineage>
</organism>
<feature type="repeat" description="Cell wall-binding" evidence="3">
    <location>
        <begin position="474"/>
        <end position="493"/>
    </location>
</feature>
<accession>A0A926I6G9</accession>
<sequence>MKRFTKLISLAALLVFCLTALPLSASAAEAKTFRAVWVSTVYNLDYPSAATTNSSKLKSEADTILDNCKSMGMTAVILQVRPSGDSFYPSNIYPWSKYLTGSQGTAPSGGFDPLQYWIDGAHSRGMELHAWLNPYRVTKGGESEWNSLTSSNPAKLHPDWTVKYSDGNYYLNPGLPEVRQLVIDGAVEIVNNYDVDGIHLDDYFYPGTSFNDSATFAQYGSGFSNIDDWRRDNVNKLIQGLNDAVHKADSSVSFGVSPAGIWANKSSSRPEGSATSGGQSYSSHYADTRKWVKEGWLDYICPQVYWYIGQSNANYEILANWWADVVKGTGVKLYMGLADYKAGESSTSSPWYGIAAIQDQMALNQTIPEIAGEMHFRYKFLLTVPGLQSYYTNVHKNGVPKLASQSSTKDGQGTWVKLSDGSYKLRLKNGSYANGWKKVDGSWFYLDPKTVLMKTGWQKIGGTWYFMNGGGYMRTGWLKQNNKWYYLNGNGAMQIGWKKIDGKWYYFLSDGVMGTSMTTPDGYRIGADGVML</sequence>
<dbReference type="Gene3D" id="3.20.20.80">
    <property type="entry name" value="Glycosidases"/>
    <property type="match status" value="1"/>
</dbReference>
<dbReference type="Pfam" id="PF19127">
    <property type="entry name" value="Choline_bind_3"/>
    <property type="match status" value="1"/>
</dbReference>
<dbReference type="PANTHER" id="PTHR43405">
    <property type="entry name" value="GLYCOSYL HYDROLASE DIGH"/>
    <property type="match status" value="1"/>
</dbReference>
<evidence type="ECO:0000313" key="7">
    <source>
        <dbReference type="Proteomes" id="UP000610760"/>
    </source>
</evidence>
<evidence type="ECO:0000256" key="2">
    <source>
        <dbReference type="ARBA" id="ARBA00022737"/>
    </source>
</evidence>
<feature type="repeat" description="Cell wall-binding" evidence="3">
    <location>
        <begin position="433"/>
        <end position="452"/>
    </location>
</feature>
<evidence type="ECO:0000256" key="3">
    <source>
        <dbReference type="PROSITE-ProRule" id="PRU00591"/>
    </source>
</evidence>
<dbReference type="Pfam" id="PF02638">
    <property type="entry name" value="GHL10"/>
    <property type="match status" value="1"/>
</dbReference>
<feature type="repeat" description="Cell wall-binding" evidence="3">
    <location>
        <begin position="454"/>
        <end position="473"/>
    </location>
</feature>
<gene>
    <name evidence="6" type="ORF">H8710_02030</name>
</gene>
<evidence type="ECO:0000313" key="6">
    <source>
        <dbReference type="EMBL" id="MBC8558841.1"/>
    </source>
</evidence>
<dbReference type="Pfam" id="PF01473">
    <property type="entry name" value="Choline_bind_1"/>
    <property type="match status" value="2"/>
</dbReference>
<feature type="domain" description="Glycosyl hydrolase-like 10" evidence="5">
    <location>
        <begin position="33"/>
        <end position="350"/>
    </location>
</feature>
<evidence type="ECO:0000256" key="4">
    <source>
        <dbReference type="SAM" id="SignalP"/>
    </source>
</evidence>
<comment type="caution">
    <text evidence="6">The sequence shown here is derived from an EMBL/GenBank/DDBJ whole genome shotgun (WGS) entry which is preliminary data.</text>
</comment>
<dbReference type="SUPFAM" id="SSF69360">
    <property type="entry name" value="Cell wall binding repeat"/>
    <property type="match status" value="1"/>
</dbReference>
<keyword evidence="2" id="KW-0677">Repeat</keyword>
<dbReference type="AlphaFoldDB" id="A0A926I6G9"/>
<feature type="repeat" description="Cell wall-binding" evidence="3">
    <location>
        <begin position="494"/>
        <end position="513"/>
    </location>
</feature>
<evidence type="ECO:0000259" key="5">
    <source>
        <dbReference type="Pfam" id="PF02638"/>
    </source>
</evidence>
<evidence type="ECO:0000256" key="1">
    <source>
        <dbReference type="ARBA" id="ARBA00022729"/>
    </source>
</evidence>
<name>A0A926I6G9_9FIRM</name>
<dbReference type="Proteomes" id="UP000610760">
    <property type="component" value="Unassembled WGS sequence"/>
</dbReference>
<dbReference type="InterPro" id="IPR003790">
    <property type="entry name" value="GHL10"/>
</dbReference>
<dbReference type="Gene3D" id="2.10.270.10">
    <property type="entry name" value="Cholin Binding"/>
    <property type="match status" value="1"/>
</dbReference>
<feature type="signal peptide" evidence="4">
    <location>
        <begin position="1"/>
        <end position="27"/>
    </location>
</feature>
<keyword evidence="7" id="KW-1185">Reference proteome</keyword>
<keyword evidence="1 4" id="KW-0732">Signal</keyword>
<reference evidence="6" key="1">
    <citation type="submission" date="2020-08" db="EMBL/GenBank/DDBJ databases">
        <title>Genome public.</title>
        <authorList>
            <person name="Liu C."/>
            <person name="Sun Q."/>
        </authorList>
    </citation>
    <scope>NUCLEOTIDE SEQUENCE</scope>
    <source>
        <strain evidence="6">NSJ-33</strain>
    </source>
</reference>
<proteinExistence type="predicted"/>
<protein>
    <submittedName>
        <fullName evidence="6">Family 10 glycosylhydrolase</fullName>
    </submittedName>
</protein>
<dbReference type="InterPro" id="IPR052177">
    <property type="entry name" value="Divisome_Glycosyl_Hydrolase"/>
</dbReference>
<feature type="chain" id="PRO_5036742981" evidence="4">
    <location>
        <begin position="28"/>
        <end position="532"/>
    </location>
</feature>
<dbReference type="InterPro" id="IPR017853">
    <property type="entry name" value="GH"/>
</dbReference>
<dbReference type="RefSeq" id="WP_249293739.1">
    <property type="nucleotide sequence ID" value="NZ_JACRSV010000001.1"/>
</dbReference>
<dbReference type="SUPFAM" id="SSF51445">
    <property type="entry name" value="(Trans)glycosidases"/>
    <property type="match status" value="1"/>
</dbReference>
<dbReference type="EMBL" id="JACRSV010000001">
    <property type="protein sequence ID" value="MBC8558841.1"/>
    <property type="molecule type" value="Genomic_DNA"/>
</dbReference>